<keyword evidence="7" id="KW-1185">Reference proteome</keyword>
<evidence type="ECO:0000256" key="5">
    <source>
        <dbReference type="ARBA" id="ARBA00023136"/>
    </source>
</evidence>
<dbReference type="Gene3D" id="3.55.40.10">
    <property type="entry name" value="minor pseudopilin epsh domain"/>
    <property type="match status" value="1"/>
</dbReference>
<name>D0I3A6_GRIHO</name>
<dbReference type="GO" id="GO:0015627">
    <property type="term" value="C:type II protein secretion system complex"/>
    <property type="evidence" value="ECO:0007669"/>
    <property type="project" value="InterPro"/>
</dbReference>
<evidence type="ECO:0000313" key="7">
    <source>
        <dbReference type="Proteomes" id="UP000003604"/>
    </source>
</evidence>
<dbReference type="GO" id="GO:0016020">
    <property type="term" value="C:membrane"/>
    <property type="evidence" value="ECO:0007669"/>
    <property type="project" value="UniProtKB-SubCell"/>
</dbReference>
<proteinExistence type="predicted"/>
<comment type="subcellular location">
    <subcellularLocation>
        <location evidence="1">Membrane</location>
        <topology evidence="1">Single-pass membrane protein</topology>
    </subcellularLocation>
</comment>
<accession>D0I3A6</accession>
<dbReference type="InterPro" id="IPR002416">
    <property type="entry name" value="T2SS_protein-GspH"/>
</dbReference>
<sequence>MLEILLVLLLLSISAVIVVPNLPQNSSDDAKEEAQRFYQLIQLWTEQSLLTGQTFGLNVDKDGYQLLRLTHDDWVPVEKGRSVTSVTLPPALELDLEVSGFVAEEDRLFDRESLFDDELFAEEENQPPQPQVVLMGNGEIIPFTLTFIADNKRLWQVTGNDVATFEVKNLNEDKE</sequence>
<dbReference type="eggNOG" id="COG2165">
    <property type="taxonomic scope" value="Bacteria"/>
</dbReference>
<evidence type="ECO:0000256" key="3">
    <source>
        <dbReference type="ARBA" id="ARBA00022692"/>
    </source>
</evidence>
<keyword evidence="4" id="KW-1133">Transmembrane helix</keyword>
<dbReference type="PRINTS" id="PR00885">
    <property type="entry name" value="BCTERIALGSPH"/>
</dbReference>
<comment type="caution">
    <text evidence="6">The sequence shown here is derived from an EMBL/GenBank/DDBJ whole genome shotgun (WGS) entry which is preliminary data.</text>
</comment>
<evidence type="ECO:0000313" key="6">
    <source>
        <dbReference type="EMBL" id="EEY74051.1"/>
    </source>
</evidence>
<keyword evidence="2" id="KW-0488">Methylation</keyword>
<evidence type="ECO:0000256" key="1">
    <source>
        <dbReference type="ARBA" id="ARBA00004167"/>
    </source>
</evidence>
<evidence type="ECO:0000256" key="2">
    <source>
        <dbReference type="ARBA" id="ARBA00022481"/>
    </source>
</evidence>
<dbReference type="Proteomes" id="UP000003604">
    <property type="component" value="Unassembled WGS sequence"/>
</dbReference>
<dbReference type="AlphaFoldDB" id="D0I3A6"/>
<keyword evidence="3" id="KW-0812">Transmembrane</keyword>
<dbReference type="InterPro" id="IPR045584">
    <property type="entry name" value="Pilin-like"/>
</dbReference>
<dbReference type="EMBL" id="ADAQ01000006">
    <property type="protein sequence ID" value="EEY74051.1"/>
    <property type="molecule type" value="Genomic_DNA"/>
</dbReference>
<evidence type="ECO:0000256" key="4">
    <source>
        <dbReference type="ARBA" id="ARBA00022989"/>
    </source>
</evidence>
<gene>
    <name evidence="6" type="ORF">VHA_000140</name>
</gene>
<keyword evidence="5" id="KW-0472">Membrane</keyword>
<dbReference type="GO" id="GO:0015628">
    <property type="term" value="P:protein secretion by the type II secretion system"/>
    <property type="evidence" value="ECO:0007669"/>
    <property type="project" value="InterPro"/>
</dbReference>
<organism evidence="6 7">
    <name type="scientific">Grimontia hollisae CIP 101886</name>
    <dbReference type="NCBI Taxonomy" id="675812"/>
    <lineage>
        <taxon>Bacteria</taxon>
        <taxon>Pseudomonadati</taxon>
        <taxon>Pseudomonadota</taxon>
        <taxon>Gammaproteobacteria</taxon>
        <taxon>Vibrionales</taxon>
        <taxon>Vibrionaceae</taxon>
        <taxon>Grimontia</taxon>
    </lineage>
</organism>
<reference evidence="6 7" key="1">
    <citation type="submission" date="2009-10" db="EMBL/GenBank/DDBJ databases">
        <authorList>
            <consortium name="Los Alamos National Laboratory (LANL)"/>
            <consortium name="National Microbial Pathogen Data Resource (NMPDR)"/>
            <person name="Saunders E.H."/>
            <person name="Munk A.C."/>
            <person name="Tapia R."/>
            <person name="Green L."/>
            <person name="Rogers Y."/>
            <person name="Detter J.C."/>
            <person name="Bruce D."/>
            <person name="Brettin T.S."/>
            <person name="Colwell R.R."/>
            <person name="Huq A."/>
            <person name="Grim C.J."/>
            <person name="Hasan N.A."/>
            <person name="Bartels D."/>
            <person name="Vonstein V."/>
        </authorList>
    </citation>
    <scope>NUCLEOTIDE SEQUENCE [LARGE SCALE GENOMIC DNA]</scope>
    <source>
        <strain evidence="6 7">CIP 101886</strain>
    </source>
</reference>
<protein>
    <submittedName>
        <fullName evidence="6">General secretion pathway protein H</fullName>
    </submittedName>
</protein>
<dbReference type="SUPFAM" id="SSF54523">
    <property type="entry name" value="Pili subunits"/>
    <property type="match status" value="1"/>
</dbReference>